<evidence type="ECO:0000256" key="2">
    <source>
        <dbReference type="ARBA" id="ARBA00022980"/>
    </source>
</evidence>
<protein>
    <recommendedName>
        <fullName evidence="4">Large ribosomal subunit protein eL33</fullName>
    </recommendedName>
    <alternativeName>
        <fullName evidence="5">60S ribosomal protein L35a</fullName>
    </alternativeName>
</protein>
<dbReference type="GO" id="GO:0005840">
    <property type="term" value="C:ribosome"/>
    <property type="evidence" value="ECO:0007669"/>
    <property type="project" value="UniProtKB-KW"/>
</dbReference>
<dbReference type="Ensembl" id="ENSMLUT00000028210.1">
    <property type="protein sequence ID" value="ENSMLUP00000021055.1"/>
    <property type="gene ID" value="ENSMLUG00000027274.1"/>
</dbReference>
<name>G1QBH2_MYOLU</name>
<proteinExistence type="inferred from homology"/>
<dbReference type="HOGENOM" id="CLU_100745_5_0_1"/>
<dbReference type="GeneTree" id="ENSGT00390000016972"/>
<evidence type="ECO:0000256" key="5">
    <source>
        <dbReference type="ARBA" id="ARBA00035530"/>
    </source>
</evidence>
<organism evidence="7 8">
    <name type="scientific">Myotis lucifugus</name>
    <name type="common">Little brown bat</name>
    <dbReference type="NCBI Taxonomy" id="59463"/>
    <lineage>
        <taxon>Eukaryota</taxon>
        <taxon>Metazoa</taxon>
        <taxon>Chordata</taxon>
        <taxon>Craniata</taxon>
        <taxon>Vertebrata</taxon>
        <taxon>Euteleostomi</taxon>
        <taxon>Mammalia</taxon>
        <taxon>Eutheria</taxon>
        <taxon>Laurasiatheria</taxon>
        <taxon>Chiroptera</taxon>
        <taxon>Yangochiroptera</taxon>
        <taxon>Vespertilionidae</taxon>
        <taxon>Myotis</taxon>
    </lineage>
</organism>
<dbReference type="GO" id="GO:0003735">
    <property type="term" value="F:structural constituent of ribosome"/>
    <property type="evidence" value="ECO:0007669"/>
    <property type="project" value="InterPro"/>
</dbReference>
<dbReference type="eggNOG" id="KOG0887">
    <property type="taxonomic scope" value="Eukaryota"/>
</dbReference>
<dbReference type="InParanoid" id="G1QBH2"/>
<dbReference type="GO" id="GO:0006412">
    <property type="term" value="P:translation"/>
    <property type="evidence" value="ECO:0007669"/>
    <property type="project" value="InterPro"/>
</dbReference>
<dbReference type="GO" id="GO:1990904">
    <property type="term" value="C:ribonucleoprotein complex"/>
    <property type="evidence" value="ECO:0007669"/>
    <property type="project" value="UniProtKB-KW"/>
</dbReference>
<dbReference type="Proteomes" id="UP000001074">
    <property type="component" value="Unassembled WGS sequence"/>
</dbReference>
<reference evidence="7 8" key="1">
    <citation type="journal article" date="2011" name="Nature">
        <title>A high-resolution map of human evolutionary constraint using 29 mammals.</title>
        <authorList>
            <person name="Lindblad-Toh K."/>
            <person name="Garber M."/>
            <person name="Zuk O."/>
            <person name="Lin M.F."/>
            <person name="Parker B.J."/>
            <person name="Washietl S."/>
            <person name="Kheradpour P."/>
            <person name="Ernst J."/>
            <person name="Jordan G."/>
            <person name="Mauceli E."/>
            <person name="Ward L.D."/>
            <person name="Lowe C.B."/>
            <person name="Holloway A.K."/>
            <person name="Clamp M."/>
            <person name="Gnerre S."/>
            <person name="Alfoldi J."/>
            <person name="Beal K."/>
            <person name="Chang J."/>
            <person name="Clawson H."/>
            <person name="Cuff J."/>
            <person name="Di Palma F."/>
            <person name="Fitzgerald S."/>
            <person name="Flicek P."/>
            <person name="Guttman M."/>
            <person name="Hubisz M.J."/>
            <person name="Jaffe D.B."/>
            <person name="Jungreis I."/>
            <person name="Kent W.J."/>
            <person name="Kostka D."/>
            <person name="Lara M."/>
            <person name="Martins A.L."/>
            <person name="Massingham T."/>
            <person name="Moltke I."/>
            <person name="Raney B.J."/>
            <person name="Rasmussen M.D."/>
            <person name="Robinson J."/>
            <person name="Stark A."/>
            <person name="Vilella A.J."/>
            <person name="Wen J."/>
            <person name="Xie X."/>
            <person name="Zody M.C."/>
            <person name="Baldwin J."/>
            <person name="Bloom T."/>
            <person name="Chin C.W."/>
            <person name="Heiman D."/>
            <person name="Nicol R."/>
            <person name="Nusbaum C."/>
            <person name="Young S."/>
            <person name="Wilkinson J."/>
            <person name="Worley K.C."/>
            <person name="Kovar C.L."/>
            <person name="Muzny D.M."/>
            <person name="Gibbs R.A."/>
            <person name="Cree A."/>
            <person name="Dihn H.H."/>
            <person name="Fowler G."/>
            <person name="Jhangiani S."/>
            <person name="Joshi V."/>
            <person name="Lee S."/>
            <person name="Lewis L.R."/>
            <person name="Nazareth L.V."/>
            <person name="Okwuonu G."/>
            <person name="Santibanez J."/>
            <person name="Warren W.C."/>
            <person name="Mardis E.R."/>
            <person name="Weinstock G.M."/>
            <person name="Wilson R.K."/>
            <person name="Delehaunty K."/>
            <person name="Dooling D."/>
            <person name="Fronik C."/>
            <person name="Fulton L."/>
            <person name="Fulton B."/>
            <person name="Graves T."/>
            <person name="Minx P."/>
            <person name="Sodergren E."/>
            <person name="Birney E."/>
            <person name="Margulies E.H."/>
            <person name="Herrero J."/>
            <person name="Green E.D."/>
            <person name="Haussler D."/>
            <person name="Siepel A."/>
            <person name="Goldman N."/>
            <person name="Pollard K.S."/>
            <person name="Pedersen J.S."/>
            <person name="Lander E.S."/>
            <person name="Kellis M."/>
        </authorList>
    </citation>
    <scope>NUCLEOTIDE SEQUENCE [LARGE SCALE GENOMIC DNA]</scope>
</reference>
<reference evidence="7" key="2">
    <citation type="submission" date="2025-08" db="UniProtKB">
        <authorList>
            <consortium name="Ensembl"/>
        </authorList>
    </citation>
    <scope>IDENTIFICATION</scope>
</reference>
<evidence type="ECO:0000313" key="7">
    <source>
        <dbReference type="Ensembl" id="ENSMLUP00000021055.1"/>
    </source>
</evidence>
<evidence type="ECO:0000256" key="4">
    <source>
        <dbReference type="ARBA" id="ARBA00035228"/>
    </source>
</evidence>
<dbReference type="AlphaFoldDB" id="G1QBH2"/>
<evidence type="ECO:0000256" key="3">
    <source>
        <dbReference type="ARBA" id="ARBA00023274"/>
    </source>
</evidence>
<dbReference type="InterPro" id="IPR001780">
    <property type="entry name" value="Ribosomal_eL33"/>
</dbReference>
<dbReference type="SUPFAM" id="SSF50447">
    <property type="entry name" value="Translation proteins"/>
    <property type="match status" value="1"/>
</dbReference>
<comment type="function">
    <text evidence="6">Component of the large ribosomal subunit. The ribosome is a large ribonucleoprotein complex responsible for the synthesis of proteins in the cell. Required for the proliferation and viability of hematopoietic cells.</text>
</comment>
<dbReference type="Pfam" id="PF01247">
    <property type="entry name" value="Ribosomal_L35Ae"/>
    <property type="match status" value="1"/>
</dbReference>
<sequence length="88" mass="9922">ISERLWPKATFADNKWGLQNQREHTVLLKIQGVYTQDETEFCLGRRCAHVYKAKNNTVTPGGKLNKTSNLPAKAIGHSIPVMLYPSKI</sequence>
<evidence type="ECO:0000313" key="8">
    <source>
        <dbReference type="Proteomes" id="UP000001074"/>
    </source>
</evidence>
<keyword evidence="3" id="KW-0687">Ribonucleoprotein</keyword>
<keyword evidence="2" id="KW-0689">Ribosomal protein</keyword>
<comment type="similarity">
    <text evidence="1">Belongs to the eukaryotic ribosomal protein eL33 family.</text>
</comment>
<reference evidence="7" key="3">
    <citation type="submission" date="2025-09" db="UniProtKB">
        <authorList>
            <consortium name="Ensembl"/>
        </authorList>
    </citation>
    <scope>IDENTIFICATION</scope>
</reference>
<dbReference type="PANTHER" id="PTHR10902">
    <property type="entry name" value="60S RIBOSOMAL PROTEIN L35A"/>
    <property type="match status" value="1"/>
</dbReference>
<keyword evidence="8" id="KW-1185">Reference proteome</keyword>
<evidence type="ECO:0000256" key="6">
    <source>
        <dbReference type="ARBA" id="ARBA00045649"/>
    </source>
</evidence>
<accession>G1QBH2</accession>
<dbReference type="Gene3D" id="2.40.10.190">
    <property type="entry name" value="translation elongation factor selb, chain A, domain 4"/>
    <property type="match status" value="1"/>
</dbReference>
<dbReference type="STRING" id="59463.ENSMLUP00000021055"/>
<dbReference type="OMA" id="KGNSCPW"/>
<evidence type="ECO:0000256" key="1">
    <source>
        <dbReference type="ARBA" id="ARBA00009269"/>
    </source>
</evidence>
<dbReference type="InterPro" id="IPR009000">
    <property type="entry name" value="Transl_B-barrel_sf"/>
</dbReference>
<dbReference type="EMBL" id="AAPE02037004">
    <property type="status" value="NOT_ANNOTATED_CDS"/>
    <property type="molecule type" value="Genomic_DNA"/>
</dbReference>
<dbReference type="InterPro" id="IPR038661">
    <property type="entry name" value="Ribosomal_eL33_sf"/>
</dbReference>